<evidence type="ECO:0000313" key="1">
    <source>
        <dbReference type="EMBL" id="KAK2142235.1"/>
    </source>
</evidence>
<dbReference type="InterPro" id="IPR013320">
    <property type="entry name" value="ConA-like_dom_sf"/>
</dbReference>
<accession>A0AAD9IY57</accession>
<organism evidence="1 2">
    <name type="scientific">Paralvinella palmiformis</name>
    <dbReference type="NCBI Taxonomy" id="53620"/>
    <lineage>
        <taxon>Eukaryota</taxon>
        <taxon>Metazoa</taxon>
        <taxon>Spiralia</taxon>
        <taxon>Lophotrochozoa</taxon>
        <taxon>Annelida</taxon>
        <taxon>Polychaeta</taxon>
        <taxon>Sedentaria</taxon>
        <taxon>Canalipalpata</taxon>
        <taxon>Terebellida</taxon>
        <taxon>Terebelliformia</taxon>
        <taxon>Alvinellidae</taxon>
        <taxon>Paralvinella</taxon>
    </lineage>
</organism>
<dbReference type="AlphaFoldDB" id="A0AAD9IY57"/>
<dbReference type="SUPFAM" id="SSF49899">
    <property type="entry name" value="Concanavalin A-like lectins/glucanases"/>
    <property type="match status" value="5"/>
</dbReference>
<keyword evidence="2" id="KW-1185">Reference proteome</keyword>
<reference evidence="1" key="1">
    <citation type="journal article" date="2023" name="Mol. Biol. Evol.">
        <title>Third-Generation Sequencing Reveals the Adaptive Role of the Epigenome in Three Deep-Sea Polychaetes.</title>
        <authorList>
            <person name="Perez M."/>
            <person name="Aroh O."/>
            <person name="Sun Y."/>
            <person name="Lan Y."/>
            <person name="Juniper S.K."/>
            <person name="Young C.R."/>
            <person name="Angers B."/>
            <person name="Qian P.Y."/>
        </authorList>
    </citation>
    <scope>NUCLEOTIDE SEQUENCE</scope>
    <source>
        <strain evidence="1">P08H-3</strain>
    </source>
</reference>
<protein>
    <recommendedName>
        <fullName evidence="3">LamG domain-containing protein</fullName>
    </recommendedName>
</protein>
<evidence type="ECO:0000313" key="2">
    <source>
        <dbReference type="Proteomes" id="UP001208570"/>
    </source>
</evidence>
<evidence type="ECO:0008006" key="3">
    <source>
        <dbReference type="Google" id="ProtNLM"/>
    </source>
</evidence>
<name>A0AAD9IY57_9ANNE</name>
<dbReference type="Gene3D" id="2.60.120.200">
    <property type="match status" value="5"/>
</dbReference>
<sequence>MFVSSGIVTHYTLPMDLVSLNTIINPSGLDAKVMGTTIQLPGVVNDAIRVDGKNNYIQVSGPSHRYECLGDLDKCQLGYTLSFWINFEQPCDGQTVYLSNGGHNPDSHGVAMLYDRGNLQFRFRGKDGREWRVKSDNVLPRRWYHVAASWSRDDGLSLYINGDLVDTDISPIVRSSGSRSRDLSQNVMTQSFLIGRPNDGSPIRESCPIALDEFNFWSMLKSSDEIRELGPLYNYDLPMNIFRSDTLMNSNLNVRMRGNPTLEGGKIGNAINLDGRRDYLDAGDQSDTCLGDVSLCVYGLTVSSWIKFNQLSDNMYFFSSGNKGFNLYYDDGRLIGEVQRGNDKWKTEWAGAQLGRWYFVELTWDPDSGIRLFVDQQEVARSSEKTASEAREGSSQLYIGRANTEMARERYANAVFDEVQFSYGDRERLEKFGFIARGRPTSHFFNMDSIEDRHLAHPDVNIELFANPRLVPGKVRGAVQFDGNSQYAAFKDQSRSCLGNVDLCRHGILLAAWIKPGTLSNNMEFFSTGANGIRAWYENGKLKVAVRTSTREWEIQTSQFLPNEWQFLEISWTPKYGISLYKNNRLIARSTKQNMRPRDPDDGYWSELEIDKVGFYLGRGEGLNINAKYANMTFDEMEYWYGNRDYLVAFDYLQRGLPRRYHFTMDNISNRKLVHPTMDLPVFGNPRLVPGKIYNAVRLNGNGQYIDLGQHSDNCFGNMTKCTHGHTGSFWINFKRFRNNMYYFSNGNGLKVSYRNGRLNFEVLSNGKSWSVAVPDMETNTWYFMEYSWHPQKGLQVYQNNRLVGQSAESRSAKTDNWSKNNHVYIGRANDNEGRFYFGDAIIDEVVTWFSDRDYLVAFDHILRDDVPHYTFPMETQRGNTIVHPNYVINLYGGATLTNGKIGNAVRFTGNGEYLSLGDQHDSCLGNLAKCEHGLTVSFLMNPQRFIENGYFMSSGPYSVYYKNGKVRAKFSTDDDTWEVATDSIQLNKWQKVELSWDEERGLQMYVDKSLVASSATASSEHRWPDLGLRRLSRQAERRFGRILL</sequence>
<comment type="caution">
    <text evidence="1">The sequence shown here is derived from an EMBL/GenBank/DDBJ whole genome shotgun (WGS) entry which is preliminary data.</text>
</comment>
<proteinExistence type="predicted"/>
<gene>
    <name evidence="1" type="ORF">LSH36_982g00090</name>
</gene>
<dbReference type="Proteomes" id="UP001208570">
    <property type="component" value="Unassembled WGS sequence"/>
</dbReference>
<dbReference type="EMBL" id="JAODUP010000982">
    <property type="protein sequence ID" value="KAK2142235.1"/>
    <property type="molecule type" value="Genomic_DNA"/>
</dbReference>
<dbReference type="Pfam" id="PF13385">
    <property type="entry name" value="Laminin_G_3"/>
    <property type="match status" value="3"/>
</dbReference>